<dbReference type="PANTHER" id="PTHR43479">
    <property type="entry name" value="ACREF/ENVCD OPERON REPRESSOR-RELATED"/>
    <property type="match status" value="1"/>
</dbReference>
<gene>
    <name evidence="2" type="ORF">CROST_013670</name>
</gene>
<name>A0A1S8MFP8_9CLOT</name>
<dbReference type="InterPro" id="IPR050624">
    <property type="entry name" value="HTH-type_Tx_Regulator"/>
</dbReference>
<dbReference type="SUPFAM" id="SSF46689">
    <property type="entry name" value="Homeodomain-like"/>
    <property type="match status" value="1"/>
</dbReference>
<evidence type="ECO:0000256" key="1">
    <source>
        <dbReference type="ARBA" id="ARBA00023125"/>
    </source>
</evidence>
<keyword evidence="1" id="KW-0238">DNA-binding</keyword>
<dbReference type="Proteomes" id="UP000190951">
    <property type="component" value="Chromosome"/>
</dbReference>
<keyword evidence="3" id="KW-1185">Reference proteome</keyword>
<dbReference type="InterPro" id="IPR009057">
    <property type="entry name" value="Homeodomain-like_sf"/>
</dbReference>
<dbReference type="GO" id="GO:0003677">
    <property type="term" value="F:DNA binding"/>
    <property type="evidence" value="ECO:0007669"/>
    <property type="project" value="UniProtKB-UniRule"/>
</dbReference>
<dbReference type="STRING" id="84029.CROST_02110"/>
<dbReference type="AlphaFoldDB" id="A0A1S8MFP8"/>
<dbReference type="Pfam" id="PF00440">
    <property type="entry name" value="TetR_N"/>
    <property type="match status" value="1"/>
</dbReference>
<dbReference type="RefSeq" id="WP_077832507.1">
    <property type="nucleotide sequence ID" value="NZ_CP096983.1"/>
</dbReference>
<organism evidence="2 3">
    <name type="scientific">Clostridium felsineum</name>
    <dbReference type="NCBI Taxonomy" id="36839"/>
    <lineage>
        <taxon>Bacteria</taxon>
        <taxon>Bacillati</taxon>
        <taxon>Bacillota</taxon>
        <taxon>Clostridia</taxon>
        <taxon>Eubacteriales</taxon>
        <taxon>Clostridiaceae</taxon>
        <taxon>Clostridium</taxon>
    </lineage>
</organism>
<dbReference type="InterPro" id="IPR001647">
    <property type="entry name" value="HTH_TetR"/>
</dbReference>
<protein>
    <submittedName>
        <fullName evidence="2">Uncharacterized protein</fullName>
    </submittedName>
</protein>
<dbReference type="PRINTS" id="PR00455">
    <property type="entry name" value="HTHTETR"/>
</dbReference>
<accession>A0A1S8MFP8</accession>
<dbReference type="PROSITE" id="PS50977">
    <property type="entry name" value="HTH_TETR_2"/>
    <property type="match status" value="1"/>
</dbReference>
<dbReference type="KEGG" id="crw:CROST_013670"/>
<dbReference type="Gene3D" id="1.10.357.10">
    <property type="entry name" value="Tetracycline Repressor, domain 2"/>
    <property type="match status" value="1"/>
</dbReference>
<proteinExistence type="predicted"/>
<dbReference type="EMBL" id="CP096983">
    <property type="protein sequence ID" value="URZ10657.1"/>
    <property type="molecule type" value="Genomic_DNA"/>
</dbReference>
<evidence type="ECO:0000313" key="3">
    <source>
        <dbReference type="Proteomes" id="UP000190951"/>
    </source>
</evidence>
<sequence>MQYLKEEMRNKIVDEALKEFLKSGYKDTSIRTIVKNAETSIGNFYKYFKSKEDLYETIVEPVYSRLIQYVNRFFEVEVNEKMQEIFYSLLEEVIKIFEENRNELAVLLNSSKGSKYENCKKIFIEFITRTVTISFEYQLSMYKKAIEDNFIIKLLSYNFVEDIAIVLKEKRNKREVRKLISDLLEIFYGNIIGKLEVREI</sequence>
<dbReference type="PANTHER" id="PTHR43479:SF11">
    <property type="entry name" value="ACREF_ENVCD OPERON REPRESSOR-RELATED"/>
    <property type="match status" value="1"/>
</dbReference>
<reference evidence="2 3" key="1">
    <citation type="submission" date="2022-04" db="EMBL/GenBank/DDBJ databases">
        <title>Genome sequence of C. roseum typestrain.</title>
        <authorList>
            <person name="Poehlein A."/>
            <person name="Schoch T."/>
            <person name="Duerre P."/>
            <person name="Daniel R."/>
        </authorList>
    </citation>
    <scope>NUCLEOTIDE SEQUENCE [LARGE SCALE GENOMIC DNA]</scope>
    <source>
        <strain evidence="2 3">DSM 7320</strain>
    </source>
</reference>
<evidence type="ECO:0000313" key="2">
    <source>
        <dbReference type="EMBL" id="URZ10657.1"/>
    </source>
</evidence>